<evidence type="ECO:0000313" key="3">
    <source>
        <dbReference type="Proteomes" id="UP000247702"/>
    </source>
</evidence>
<evidence type="ECO:0000313" key="2">
    <source>
        <dbReference type="EMBL" id="GES83451.1"/>
    </source>
</evidence>
<organism evidence="1 3">
    <name type="scientific">Rhizophagus clarus</name>
    <dbReference type="NCBI Taxonomy" id="94130"/>
    <lineage>
        <taxon>Eukaryota</taxon>
        <taxon>Fungi</taxon>
        <taxon>Fungi incertae sedis</taxon>
        <taxon>Mucoromycota</taxon>
        <taxon>Glomeromycotina</taxon>
        <taxon>Glomeromycetes</taxon>
        <taxon>Glomerales</taxon>
        <taxon>Glomeraceae</taxon>
        <taxon>Rhizophagus</taxon>
    </lineage>
</organism>
<keyword evidence="3" id="KW-1185">Reference proteome</keyword>
<dbReference type="OrthoDB" id="2392326at2759"/>
<dbReference type="EMBL" id="BEXD01003212">
    <property type="protein sequence ID" value="GBC00535.1"/>
    <property type="molecule type" value="Genomic_DNA"/>
</dbReference>
<reference evidence="2" key="2">
    <citation type="submission" date="2019-10" db="EMBL/GenBank/DDBJ databases">
        <title>Conservation and host-specific expression of non-tandemly repeated heterogenous ribosome RNA gene in arbuscular mycorrhizal fungi.</title>
        <authorList>
            <person name="Maeda T."/>
            <person name="Kobayashi Y."/>
            <person name="Nakagawa T."/>
            <person name="Ezawa T."/>
            <person name="Yamaguchi K."/>
            <person name="Bino T."/>
            <person name="Nishimoto Y."/>
            <person name="Shigenobu S."/>
            <person name="Kawaguchi M."/>
        </authorList>
    </citation>
    <scope>NUCLEOTIDE SEQUENCE</scope>
    <source>
        <strain evidence="2">HR1</strain>
    </source>
</reference>
<dbReference type="Proteomes" id="UP000615446">
    <property type="component" value="Unassembled WGS sequence"/>
</dbReference>
<accession>A0A2Z6RQP7</accession>
<name>A0A2Z6RQP7_9GLOM</name>
<comment type="caution">
    <text evidence="1">The sequence shown here is derived from an EMBL/GenBank/DDBJ whole genome shotgun (WGS) entry which is preliminary data.</text>
</comment>
<proteinExistence type="predicted"/>
<sequence length="118" mass="13665">METSDLTNDPELFKYFFAVWALKEHQKSIQKQDIKPISEQIKALLTTMFLNSNVDKRKKMNAQEMYNELMCQANQGEISKEDISKTSTIHNWIARTAASFKIHMSEHVLEEAEASNII</sequence>
<dbReference type="AlphaFoldDB" id="A0A2Z6RQP7"/>
<dbReference type="EMBL" id="BLAL01000068">
    <property type="protein sequence ID" value="GES83451.1"/>
    <property type="molecule type" value="Genomic_DNA"/>
</dbReference>
<protein>
    <submittedName>
        <fullName evidence="1">Uncharacterized protein</fullName>
    </submittedName>
</protein>
<gene>
    <name evidence="2" type="ORF">RCL2_001061000</name>
    <name evidence="1" type="ORF">RclHR1_03890020</name>
</gene>
<reference evidence="1 3" key="1">
    <citation type="submission" date="2017-11" db="EMBL/GenBank/DDBJ databases">
        <title>The genome of Rhizophagus clarus HR1 reveals common genetic basis of auxotrophy among arbuscular mycorrhizal fungi.</title>
        <authorList>
            <person name="Kobayashi Y."/>
        </authorList>
    </citation>
    <scope>NUCLEOTIDE SEQUENCE [LARGE SCALE GENOMIC DNA]</scope>
    <source>
        <strain evidence="1 3">HR1</strain>
    </source>
</reference>
<dbReference type="Proteomes" id="UP000247702">
    <property type="component" value="Unassembled WGS sequence"/>
</dbReference>
<evidence type="ECO:0000313" key="1">
    <source>
        <dbReference type="EMBL" id="GBC00535.1"/>
    </source>
</evidence>